<evidence type="ECO:0000313" key="3">
    <source>
        <dbReference type="Proteomes" id="UP000197535"/>
    </source>
</evidence>
<dbReference type="OrthoDB" id="9149078at2"/>
<keyword evidence="1" id="KW-0732">Signal</keyword>
<comment type="caution">
    <text evidence="2">The sequence shown here is derived from an EMBL/GenBank/DDBJ whole genome shotgun (WGS) entry which is preliminary data.</text>
</comment>
<dbReference type="Proteomes" id="UP000197535">
    <property type="component" value="Unassembled WGS sequence"/>
</dbReference>
<dbReference type="RefSeq" id="WP_088710602.1">
    <property type="nucleotide sequence ID" value="NZ_LSTO01000015.1"/>
</dbReference>
<name>A0A254TF00_9BURK</name>
<protein>
    <recommendedName>
        <fullName evidence="4">Lipoprotein</fullName>
    </recommendedName>
</protein>
<sequence>MSFLTMKKLRFTALAALLASGAALSQPSAWRDESGKPVQESESMKSARGFAGALLATTDEDWEKKWMTPPETKPGFTKAGIVPYGKKVFILTFFANPLTENGYANVRCDLEIIGPTGDIALSQKDLTCFTGPIAGNPYNLRLAAPVINFSADPGDPAGAWLVEVNLRDANRKVELLLWTNFEVK</sequence>
<keyword evidence="3" id="KW-1185">Reference proteome</keyword>
<gene>
    <name evidence="2" type="ORF">AYR66_02435</name>
</gene>
<feature type="chain" id="PRO_5013236678" description="Lipoprotein" evidence="1">
    <location>
        <begin position="26"/>
        <end position="184"/>
    </location>
</feature>
<evidence type="ECO:0000256" key="1">
    <source>
        <dbReference type="SAM" id="SignalP"/>
    </source>
</evidence>
<feature type="signal peptide" evidence="1">
    <location>
        <begin position="1"/>
        <end position="25"/>
    </location>
</feature>
<evidence type="ECO:0008006" key="4">
    <source>
        <dbReference type="Google" id="ProtNLM"/>
    </source>
</evidence>
<accession>A0A254TF00</accession>
<evidence type="ECO:0000313" key="2">
    <source>
        <dbReference type="EMBL" id="OWW18238.1"/>
    </source>
</evidence>
<dbReference type="AlphaFoldDB" id="A0A254TF00"/>
<organism evidence="2 3">
    <name type="scientific">Noviherbaspirillum denitrificans</name>
    <dbReference type="NCBI Taxonomy" id="1968433"/>
    <lineage>
        <taxon>Bacteria</taxon>
        <taxon>Pseudomonadati</taxon>
        <taxon>Pseudomonadota</taxon>
        <taxon>Betaproteobacteria</taxon>
        <taxon>Burkholderiales</taxon>
        <taxon>Oxalobacteraceae</taxon>
        <taxon>Noviherbaspirillum</taxon>
    </lineage>
</organism>
<reference evidence="2 3" key="1">
    <citation type="submission" date="2016-02" db="EMBL/GenBank/DDBJ databases">
        <authorList>
            <person name="Wen L."/>
            <person name="He K."/>
            <person name="Yang H."/>
        </authorList>
    </citation>
    <scope>NUCLEOTIDE SEQUENCE [LARGE SCALE GENOMIC DNA]</scope>
    <source>
        <strain evidence="2 3">TSA40</strain>
    </source>
</reference>
<proteinExistence type="predicted"/>
<dbReference type="EMBL" id="LSTO01000015">
    <property type="protein sequence ID" value="OWW18238.1"/>
    <property type="molecule type" value="Genomic_DNA"/>
</dbReference>